<dbReference type="PROSITE" id="PS51891">
    <property type="entry name" value="CENP_V_GFA"/>
    <property type="match status" value="1"/>
</dbReference>
<evidence type="ECO:0000256" key="2">
    <source>
        <dbReference type="ARBA" id="ARBA00022723"/>
    </source>
</evidence>
<keyword evidence="2" id="KW-0479">Metal-binding</keyword>
<feature type="domain" description="CENP-V/GFA" evidence="5">
    <location>
        <begin position="2"/>
        <end position="112"/>
    </location>
</feature>
<sequence length="122" mass="13205">MIAGTCLCGAVRFSGAADSPEVTACHCGMCRRWTGHVNAAFHMRAPRIEGEVRWFRSSDRAERGFCPTCGSSLFWREPGETGMAVAAGAVSHPTGLRLVGHIHVEGKGDYYRIADGLPQRGR</sequence>
<protein>
    <submittedName>
        <fullName evidence="6">Aldehyde-activating protein</fullName>
    </submittedName>
</protein>
<evidence type="ECO:0000313" key="7">
    <source>
        <dbReference type="Proteomes" id="UP000234530"/>
    </source>
</evidence>
<dbReference type="InterPro" id="IPR006913">
    <property type="entry name" value="CENP-V/GFA"/>
</dbReference>
<dbReference type="GO" id="GO:0016846">
    <property type="term" value="F:carbon-sulfur lyase activity"/>
    <property type="evidence" value="ECO:0007669"/>
    <property type="project" value="InterPro"/>
</dbReference>
<dbReference type="SUPFAM" id="SSF51316">
    <property type="entry name" value="Mss4-like"/>
    <property type="match status" value="1"/>
</dbReference>
<dbReference type="PANTHER" id="PTHR33337:SF40">
    <property type="entry name" value="CENP-V_GFA DOMAIN-CONTAINING PROTEIN-RELATED"/>
    <property type="match status" value="1"/>
</dbReference>
<dbReference type="PANTHER" id="PTHR33337">
    <property type="entry name" value="GFA DOMAIN-CONTAINING PROTEIN"/>
    <property type="match status" value="1"/>
</dbReference>
<accession>A0A2H5F079</accession>
<keyword evidence="7" id="KW-1185">Reference proteome</keyword>
<dbReference type="RefSeq" id="WP_101752976.1">
    <property type="nucleotide sequence ID" value="NZ_CP025430.1"/>
</dbReference>
<dbReference type="GO" id="GO:0046872">
    <property type="term" value="F:metal ion binding"/>
    <property type="evidence" value="ECO:0007669"/>
    <property type="project" value="UniProtKB-KW"/>
</dbReference>
<name>A0A2H5F079_9RHOB</name>
<organism evidence="6 7">
    <name type="scientific">Paracoccus zhejiangensis</name>
    <dbReference type="NCBI Taxonomy" id="1077935"/>
    <lineage>
        <taxon>Bacteria</taxon>
        <taxon>Pseudomonadati</taxon>
        <taxon>Pseudomonadota</taxon>
        <taxon>Alphaproteobacteria</taxon>
        <taxon>Rhodobacterales</taxon>
        <taxon>Paracoccaceae</taxon>
        <taxon>Paracoccus</taxon>
    </lineage>
</organism>
<dbReference type="InterPro" id="IPR011057">
    <property type="entry name" value="Mss4-like_sf"/>
</dbReference>
<evidence type="ECO:0000259" key="5">
    <source>
        <dbReference type="PROSITE" id="PS51891"/>
    </source>
</evidence>
<dbReference type="AlphaFoldDB" id="A0A2H5F079"/>
<dbReference type="Pfam" id="PF04828">
    <property type="entry name" value="GFA"/>
    <property type="match status" value="1"/>
</dbReference>
<proteinExistence type="inferred from homology"/>
<comment type="similarity">
    <text evidence="1">Belongs to the Gfa family.</text>
</comment>
<dbReference type="EMBL" id="CP025430">
    <property type="protein sequence ID" value="AUH64947.1"/>
    <property type="molecule type" value="Genomic_DNA"/>
</dbReference>
<gene>
    <name evidence="6" type="ORF">CX676_12825</name>
</gene>
<evidence type="ECO:0000256" key="3">
    <source>
        <dbReference type="ARBA" id="ARBA00022833"/>
    </source>
</evidence>
<keyword evidence="3" id="KW-0862">Zinc</keyword>
<dbReference type="Proteomes" id="UP000234530">
    <property type="component" value="Chromosome"/>
</dbReference>
<dbReference type="Gene3D" id="3.90.1590.10">
    <property type="entry name" value="glutathione-dependent formaldehyde- activating enzyme (gfa)"/>
    <property type="match status" value="1"/>
</dbReference>
<reference evidence="6 7" key="1">
    <citation type="journal article" date="2013" name="Antonie Van Leeuwenhoek">
        <title>Paracoccus zhejiangensis sp. nov., isolated from activated sludge in wastewater-treatment system.</title>
        <authorList>
            <person name="Wu Z.G."/>
            <person name="Zhang D.F."/>
            <person name="Liu Y.L."/>
            <person name="Wang F."/>
            <person name="Jiang X."/>
            <person name="Li C."/>
            <person name="Li S.P."/>
            <person name="Hong Q."/>
            <person name="Li W.J."/>
        </authorList>
    </citation>
    <scope>NUCLEOTIDE SEQUENCE [LARGE SCALE GENOMIC DNA]</scope>
    <source>
        <strain evidence="6 7">J6</strain>
    </source>
</reference>
<keyword evidence="4" id="KW-0456">Lyase</keyword>
<evidence type="ECO:0000256" key="4">
    <source>
        <dbReference type="ARBA" id="ARBA00023239"/>
    </source>
</evidence>
<evidence type="ECO:0000256" key="1">
    <source>
        <dbReference type="ARBA" id="ARBA00005495"/>
    </source>
</evidence>
<evidence type="ECO:0000313" key="6">
    <source>
        <dbReference type="EMBL" id="AUH64947.1"/>
    </source>
</evidence>
<dbReference type="OrthoDB" id="9807246at2"/>
<dbReference type="KEGG" id="pzh:CX676_12825"/>